<evidence type="ECO:0000313" key="2">
    <source>
        <dbReference type="EMBL" id="EEI61911.1"/>
    </source>
</evidence>
<feature type="transmembrane region" description="Helical" evidence="1">
    <location>
        <begin position="30"/>
        <end position="50"/>
    </location>
</feature>
<comment type="caution">
    <text evidence="2">The sequence shown here is derived from an EMBL/GenBank/DDBJ whole genome shotgun (WGS) entry which is preliminary data.</text>
</comment>
<accession>A0ABP2DR81</accession>
<dbReference type="Proteomes" id="UP000006237">
    <property type="component" value="Unassembled WGS sequence"/>
</dbReference>
<keyword evidence="3" id="KW-1185">Reference proteome</keyword>
<keyword evidence="1" id="KW-1133">Transmembrane helix</keyword>
<proteinExistence type="predicted"/>
<keyword evidence="1" id="KW-0812">Transmembrane</keyword>
<name>A0ABP2DR81_9CORY</name>
<evidence type="ECO:0000256" key="1">
    <source>
        <dbReference type="SAM" id="Phobius"/>
    </source>
</evidence>
<reference evidence="2 3" key="1">
    <citation type="submission" date="2009-01" db="EMBL/GenBank/DDBJ databases">
        <authorList>
            <person name="Qin X."/>
            <person name="Bachman B."/>
            <person name="Battles P."/>
            <person name="Bell A."/>
            <person name="Bess C."/>
            <person name="Bickham C."/>
            <person name="Chaboub L."/>
            <person name="Chen D."/>
            <person name="Coyle M."/>
            <person name="Deiros D.R."/>
            <person name="Dinh H."/>
            <person name="Forbes L."/>
            <person name="Fowler G."/>
            <person name="Francisco L."/>
            <person name="Fu Q."/>
            <person name="Gubbala S."/>
            <person name="Hale W."/>
            <person name="Han Y."/>
            <person name="Hemphill L."/>
            <person name="Highlander S.K."/>
            <person name="Hirani K."/>
            <person name="Hogues M."/>
            <person name="Jackson L."/>
            <person name="Jakkamsetti A."/>
            <person name="Javaid M."/>
            <person name="Jiang H."/>
            <person name="Korchina V."/>
            <person name="Kovar C."/>
            <person name="Lara F."/>
            <person name="Lee S."/>
            <person name="Mata R."/>
            <person name="Mathew T."/>
            <person name="Moen C."/>
            <person name="Morales K."/>
            <person name="Munidasa M."/>
            <person name="Nazareth L."/>
            <person name="Ngo R."/>
            <person name="Nguyen L."/>
            <person name="Okwuonu G."/>
            <person name="Ongeri F."/>
            <person name="Patil S."/>
            <person name="Petrosino J."/>
            <person name="Pham C."/>
            <person name="Pham P."/>
            <person name="Pu L.-L."/>
            <person name="Puazo M."/>
            <person name="Raj R."/>
            <person name="Reid J."/>
            <person name="Rouhana J."/>
            <person name="Saada N."/>
            <person name="Shang Y."/>
            <person name="Simmons D."/>
            <person name="Thornton R."/>
            <person name="Warren J."/>
            <person name="Weissenberger G."/>
            <person name="Zhang J."/>
            <person name="Zhang L."/>
            <person name="Zhou C."/>
            <person name="Zhu D."/>
            <person name="Muzny D."/>
            <person name="Worley K."/>
            <person name="Gibbs R."/>
        </authorList>
    </citation>
    <scope>NUCLEOTIDE SEQUENCE [LARGE SCALE GENOMIC DNA]</scope>
    <source>
        <strain evidence="2 3">ATCC 51866</strain>
    </source>
</reference>
<dbReference type="EMBL" id="ACHF01000125">
    <property type="protein sequence ID" value="EEI61911.1"/>
    <property type="molecule type" value="Genomic_DNA"/>
</dbReference>
<sequence>MWDYCGALEKVDVCSSADVPDWNDGWAPQGYPSAFCLGGTGVTWCVVVFWRGLLGFLGFLGGGCVLGATKVTVLHGSTFDHLGF</sequence>
<keyword evidence="1" id="KW-0472">Membrane</keyword>
<organism evidence="2 3">
    <name type="scientific">Corynebacterium glucuronolyticum ATCC 51866</name>
    <dbReference type="NCBI Taxonomy" id="548478"/>
    <lineage>
        <taxon>Bacteria</taxon>
        <taxon>Bacillati</taxon>
        <taxon>Actinomycetota</taxon>
        <taxon>Actinomycetes</taxon>
        <taxon>Mycobacteriales</taxon>
        <taxon>Corynebacteriaceae</taxon>
        <taxon>Corynebacterium</taxon>
    </lineage>
</organism>
<gene>
    <name evidence="2" type="ORF">HMPREF0293_2645</name>
</gene>
<evidence type="ECO:0000313" key="3">
    <source>
        <dbReference type="Proteomes" id="UP000006237"/>
    </source>
</evidence>
<protein>
    <submittedName>
        <fullName evidence="2">Uncharacterized protein</fullName>
    </submittedName>
</protein>